<dbReference type="EMBL" id="JAPDGR010000485">
    <property type="protein sequence ID" value="KAJ2989841.1"/>
    <property type="molecule type" value="Genomic_DNA"/>
</dbReference>
<evidence type="ECO:0000313" key="1">
    <source>
        <dbReference type="EMBL" id="KAJ2989841.1"/>
    </source>
</evidence>
<protein>
    <submittedName>
        <fullName evidence="1">Uncharacterized protein</fullName>
    </submittedName>
</protein>
<proteinExistence type="predicted"/>
<accession>A0ACC1PEW9</accession>
<reference evidence="1" key="1">
    <citation type="submission" date="2022-10" db="EMBL/GenBank/DDBJ databases">
        <title>Genome Sequence of Xylaria curta.</title>
        <authorList>
            <person name="Buettner E."/>
        </authorList>
    </citation>
    <scope>NUCLEOTIDE SEQUENCE</scope>
    <source>
        <strain evidence="1">Babe10</strain>
    </source>
</reference>
<organism evidence="1 2">
    <name type="scientific">Xylaria curta</name>
    <dbReference type="NCBI Taxonomy" id="42375"/>
    <lineage>
        <taxon>Eukaryota</taxon>
        <taxon>Fungi</taxon>
        <taxon>Dikarya</taxon>
        <taxon>Ascomycota</taxon>
        <taxon>Pezizomycotina</taxon>
        <taxon>Sordariomycetes</taxon>
        <taxon>Xylariomycetidae</taxon>
        <taxon>Xylariales</taxon>
        <taxon>Xylariaceae</taxon>
        <taxon>Xylaria</taxon>
    </lineage>
</organism>
<dbReference type="Proteomes" id="UP001143856">
    <property type="component" value="Unassembled WGS sequence"/>
</dbReference>
<comment type="caution">
    <text evidence="1">The sequence shown here is derived from an EMBL/GenBank/DDBJ whole genome shotgun (WGS) entry which is preliminary data.</text>
</comment>
<gene>
    <name evidence="1" type="ORF">NUW58_g3264</name>
</gene>
<sequence>MFTQLSILAFYRRVFAKSSSVIQTGSILLMVCVVLFGVANTLTIIFQCTPIPFFWTGWTGETSGSCIDINAFSWARAGIEIAIDVAILSLPLRDVTQLQMSWKKKAQVTSVFVLGFIITIVSILRLQSLVHFAETTNVTRELPLC</sequence>
<name>A0ACC1PEW9_9PEZI</name>
<keyword evidence="2" id="KW-1185">Reference proteome</keyword>
<evidence type="ECO:0000313" key="2">
    <source>
        <dbReference type="Proteomes" id="UP001143856"/>
    </source>
</evidence>